<protein>
    <submittedName>
        <fullName evidence="3">Type II secretion system protein G</fullName>
    </submittedName>
</protein>
<evidence type="ECO:0000313" key="4">
    <source>
        <dbReference type="Proteomes" id="UP000320496"/>
    </source>
</evidence>
<dbReference type="PANTHER" id="PTHR30093:SF2">
    <property type="entry name" value="TYPE II SECRETION SYSTEM PROTEIN H"/>
    <property type="match status" value="1"/>
</dbReference>
<dbReference type="Gene3D" id="3.30.700.10">
    <property type="entry name" value="Glycoprotein, Type 4 Pilin"/>
    <property type="match status" value="1"/>
</dbReference>
<dbReference type="EMBL" id="CP036275">
    <property type="protein sequence ID" value="QDU37006.1"/>
    <property type="molecule type" value="Genomic_DNA"/>
</dbReference>
<dbReference type="NCBIfam" id="TIGR02532">
    <property type="entry name" value="IV_pilin_GFxxxE"/>
    <property type="match status" value="1"/>
</dbReference>
<feature type="transmembrane region" description="Helical" evidence="1">
    <location>
        <begin position="12"/>
        <end position="37"/>
    </location>
</feature>
<keyword evidence="1" id="KW-1133">Transmembrane helix</keyword>
<dbReference type="Pfam" id="PF07963">
    <property type="entry name" value="N_methyl"/>
    <property type="match status" value="1"/>
</dbReference>
<reference evidence="3 4" key="1">
    <citation type="submission" date="2019-02" db="EMBL/GenBank/DDBJ databases">
        <title>Deep-cultivation of Planctomycetes and their phenomic and genomic characterization uncovers novel biology.</title>
        <authorList>
            <person name="Wiegand S."/>
            <person name="Jogler M."/>
            <person name="Boedeker C."/>
            <person name="Pinto D."/>
            <person name="Vollmers J."/>
            <person name="Rivas-Marin E."/>
            <person name="Kohn T."/>
            <person name="Peeters S.H."/>
            <person name="Heuer A."/>
            <person name="Rast P."/>
            <person name="Oberbeckmann S."/>
            <person name="Bunk B."/>
            <person name="Jeske O."/>
            <person name="Meyerdierks A."/>
            <person name="Storesund J.E."/>
            <person name="Kallscheuer N."/>
            <person name="Luecker S."/>
            <person name="Lage O.M."/>
            <person name="Pohl T."/>
            <person name="Merkel B.J."/>
            <person name="Hornburger P."/>
            <person name="Mueller R.-W."/>
            <person name="Bruemmer F."/>
            <person name="Labrenz M."/>
            <person name="Spormann A.M."/>
            <person name="Op den Camp H."/>
            <person name="Overmann J."/>
            <person name="Amann R."/>
            <person name="Jetten M.S.M."/>
            <person name="Mascher T."/>
            <person name="Medema M.H."/>
            <person name="Devos D.P."/>
            <person name="Kaster A.-K."/>
            <person name="Ovreas L."/>
            <person name="Rohde M."/>
            <person name="Galperin M.Y."/>
            <person name="Jogler C."/>
        </authorList>
    </citation>
    <scope>NUCLEOTIDE SEQUENCE [LARGE SCALE GENOMIC DNA]</scope>
    <source>
        <strain evidence="3 4">Mal4</strain>
    </source>
</reference>
<evidence type="ECO:0000259" key="2">
    <source>
        <dbReference type="Pfam" id="PF07596"/>
    </source>
</evidence>
<keyword evidence="1" id="KW-0812">Transmembrane</keyword>
<sequence length="324" mass="35622">MEDMHVIRHRRRGFTLIELLVVIAIIAILMALLLPAVQQAREAARRSQCKNNLKQIGLALHNYHETHSVFPSATIAKGQCEYGTGNPLVLNATGWTMLLPYLDQAPMYNAYDTHQAAGHYVAGSLAGTLVGDAELSGNAAIISKQLSVLTCPTDDGDPFHQADGSHYVIKNGSGYRGAKTSYDFCTINGYRDCNMWQSRDPRTRRMFEDNSACRMRDVKDGSSNTVAVCETRFSVYNGEAPAWGFRGWVMIGIDLGSYKINDTWWTGVDRAPELGSWAYPGSMHVGGCHVLLADGAVRFISENIDSQTKSRLATMADNQPVSVP</sequence>
<proteinExistence type="predicted"/>
<dbReference type="Pfam" id="PF07596">
    <property type="entry name" value="SBP_bac_10"/>
    <property type="match status" value="1"/>
</dbReference>
<evidence type="ECO:0000313" key="3">
    <source>
        <dbReference type="EMBL" id="QDU37006.1"/>
    </source>
</evidence>
<name>A0A517Z3I0_9PLAN</name>
<gene>
    <name evidence="3" type="primary">xcpT_17</name>
    <name evidence="3" type="ORF">Mal4_13090</name>
</gene>
<keyword evidence="1" id="KW-0472">Membrane</keyword>
<dbReference type="Proteomes" id="UP000320496">
    <property type="component" value="Chromosome"/>
</dbReference>
<keyword evidence="4" id="KW-1185">Reference proteome</keyword>
<dbReference type="AlphaFoldDB" id="A0A517Z3I0"/>
<dbReference type="PANTHER" id="PTHR30093">
    <property type="entry name" value="GENERAL SECRETION PATHWAY PROTEIN G"/>
    <property type="match status" value="1"/>
</dbReference>
<dbReference type="KEGG" id="mri:Mal4_13090"/>
<dbReference type="InterPro" id="IPR012902">
    <property type="entry name" value="N_methyl_site"/>
</dbReference>
<dbReference type="PROSITE" id="PS00409">
    <property type="entry name" value="PROKAR_NTER_METHYL"/>
    <property type="match status" value="1"/>
</dbReference>
<dbReference type="InterPro" id="IPR011453">
    <property type="entry name" value="DUF1559"/>
</dbReference>
<organism evidence="3 4">
    <name type="scientific">Maioricimonas rarisocia</name>
    <dbReference type="NCBI Taxonomy" id="2528026"/>
    <lineage>
        <taxon>Bacteria</taxon>
        <taxon>Pseudomonadati</taxon>
        <taxon>Planctomycetota</taxon>
        <taxon>Planctomycetia</taxon>
        <taxon>Planctomycetales</taxon>
        <taxon>Planctomycetaceae</taxon>
        <taxon>Maioricimonas</taxon>
    </lineage>
</organism>
<dbReference type="InterPro" id="IPR027558">
    <property type="entry name" value="Pre_pil_HX9DG_C"/>
</dbReference>
<feature type="domain" description="DUF1559" evidence="2">
    <location>
        <begin position="38"/>
        <end position="306"/>
    </location>
</feature>
<evidence type="ECO:0000256" key="1">
    <source>
        <dbReference type="SAM" id="Phobius"/>
    </source>
</evidence>
<accession>A0A517Z3I0</accession>
<dbReference type="NCBIfam" id="TIGR04294">
    <property type="entry name" value="pre_pil_HX9DG"/>
    <property type="match status" value="1"/>
</dbReference>
<dbReference type="SUPFAM" id="SSF54523">
    <property type="entry name" value="Pili subunits"/>
    <property type="match status" value="1"/>
</dbReference>
<dbReference type="InterPro" id="IPR045584">
    <property type="entry name" value="Pilin-like"/>
</dbReference>